<dbReference type="AlphaFoldDB" id="A0A7Y9LE28"/>
<dbReference type="Proteomes" id="UP000569914">
    <property type="component" value="Unassembled WGS sequence"/>
</dbReference>
<comment type="caution">
    <text evidence="2">The sequence shown here is derived from an EMBL/GenBank/DDBJ whole genome shotgun (WGS) entry which is preliminary data.</text>
</comment>
<keyword evidence="3" id="KW-1185">Reference proteome</keyword>
<dbReference type="RefSeq" id="WP_179754850.1">
    <property type="nucleotide sequence ID" value="NZ_JACCBU010000001.1"/>
</dbReference>
<evidence type="ECO:0000313" key="3">
    <source>
        <dbReference type="Proteomes" id="UP000569914"/>
    </source>
</evidence>
<gene>
    <name evidence="2" type="ORF">BKA15_004722</name>
</gene>
<feature type="coiled-coil region" evidence="1">
    <location>
        <begin position="79"/>
        <end position="106"/>
    </location>
</feature>
<proteinExistence type="predicted"/>
<organism evidence="2 3">
    <name type="scientific">Microlunatus parietis</name>
    <dbReference type="NCBI Taxonomy" id="682979"/>
    <lineage>
        <taxon>Bacteria</taxon>
        <taxon>Bacillati</taxon>
        <taxon>Actinomycetota</taxon>
        <taxon>Actinomycetes</taxon>
        <taxon>Propionibacteriales</taxon>
        <taxon>Propionibacteriaceae</taxon>
        <taxon>Microlunatus</taxon>
    </lineage>
</organism>
<protein>
    <submittedName>
        <fullName evidence="2">Uncharacterized protein</fullName>
    </submittedName>
</protein>
<reference evidence="2 3" key="1">
    <citation type="submission" date="2020-07" db="EMBL/GenBank/DDBJ databases">
        <title>Sequencing the genomes of 1000 actinobacteria strains.</title>
        <authorList>
            <person name="Klenk H.-P."/>
        </authorList>
    </citation>
    <scope>NUCLEOTIDE SEQUENCE [LARGE SCALE GENOMIC DNA]</scope>
    <source>
        <strain evidence="2 3">DSM 22083</strain>
    </source>
</reference>
<name>A0A7Y9LE28_9ACTN</name>
<dbReference type="EMBL" id="JACCBU010000001">
    <property type="protein sequence ID" value="NYE73393.1"/>
    <property type="molecule type" value="Genomic_DNA"/>
</dbReference>
<evidence type="ECO:0000313" key="2">
    <source>
        <dbReference type="EMBL" id="NYE73393.1"/>
    </source>
</evidence>
<evidence type="ECO:0000256" key="1">
    <source>
        <dbReference type="SAM" id="Coils"/>
    </source>
</evidence>
<sequence length="322" mass="34906">MTSAAEIQARLESASAVVRERDLLRGQIDSLKQEHEAAQQVLAERRAELSDETKDVDKLENFSLTRIVAGLRGSRATDLEREQAEARAAELRVAEAQSRCDALHREWETLAARGRDLGDVDAQFRDAQAAKEQWLATQGGPEARRLTGLAEERGRLQAEHRELAEADQAAVAATQALQELGSILDDAAGWSTYDTFFGGGMMSSLVKQDKLGEAAAAARHANQLLARLSRELADVGGGSVSALAVDDLTRFLDVWFDNIFTDLSVAGRIDEAKARTAHSLEAVAGQRQQIADRGADVARRLAYVDQLRTDLLAGPAGGPLLR</sequence>
<keyword evidence="1" id="KW-0175">Coiled coil</keyword>
<feature type="coiled-coil region" evidence="1">
    <location>
        <begin position="14"/>
        <end position="52"/>
    </location>
</feature>
<accession>A0A7Y9LE28</accession>